<evidence type="ECO:0000313" key="2">
    <source>
        <dbReference type="EMBL" id="MFC2974573.1"/>
    </source>
</evidence>
<evidence type="ECO:0000313" key="3">
    <source>
        <dbReference type="Proteomes" id="UP001595457"/>
    </source>
</evidence>
<keyword evidence="3" id="KW-1185">Reference proteome</keyword>
<feature type="region of interest" description="Disordered" evidence="1">
    <location>
        <begin position="1"/>
        <end position="20"/>
    </location>
</feature>
<proteinExistence type="predicted"/>
<dbReference type="EMBL" id="JBHRSJ010000035">
    <property type="protein sequence ID" value="MFC2974573.1"/>
    <property type="molecule type" value="Genomic_DNA"/>
</dbReference>
<accession>A0ABV7AYB9</accession>
<dbReference type="RefSeq" id="WP_377816820.1">
    <property type="nucleotide sequence ID" value="NZ_JBHRSJ010000035.1"/>
</dbReference>
<evidence type="ECO:0000256" key="1">
    <source>
        <dbReference type="SAM" id="MobiDB-lite"/>
    </source>
</evidence>
<gene>
    <name evidence="2" type="ORF">ACFOJE_20465</name>
</gene>
<sequence length="461" mass="45800">MTLPAITPLPPAPARSDAPNDFSAKADAFAAALPGLVNELNEAAGFIDQRAADAQQSAQAALNAVAVAGSAEGIPALAGNAGKVLRINAQENAVFWDTAAPPASSGTPGLVALATPQETADGLDSTRAVTPASLQPSLAGKQAAAANLNALAGLAALANQLPYFTGAGAIALAVLTTKARDLLASADTGAMQAVLGLGTAATRGVGTGAGQLVESQSVAQLYSLELRANGGTPFIDFSNDNLVDFDARLILTADDVLNVDGVGVNGLLVGGYRVFNAGNVTAFIQTLIDDADALTARSTLGACGISGPVSQTLSGTAVDFTAIPSWAKRLRVGFNGASLNAATAIMAQLGTAAGIVSGGYGGAVAVTVNGGVSAVNLSTGVDLDNPSGPDASMVYSGLLEFEHMGGNVWAFKSTISRTDNTRQTSTSGAVALPGGLTTLRLTSHNGTASFDAGTASLTYEG</sequence>
<protein>
    <recommendedName>
        <fullName evidence="4">Phage tail protein</fullName>
    </recommendedName>
</protein>
<dbReference type="Proteomes" id="UP001595457">
    <property type="component" value="Unassembled WGS sequence"/>
</dbReference>
<evidence type="ECO:0008006" key="4">
    <source>
        <dbReference type="Google" id="ProtNLM"/>
    </source>
</evidence>
<organism evidence="2 3">
    <name type="scientific">Azotobacter bryophylli</name>
    <dbReference type="NCBI Taxonomy" id="1986537"/>
    <lineage>
        <taxon>Bacteria</taxon>
        <taxon>Pseudomonadati</taxon>
        <taxon>Pseudomonadota</taxon>
        <taxon>Gammaproteobacteria</taxon>
        <taxon>Pseudomonadales</taxon>
        <taxon>Pseudomonadaceae</taxon>
        <taxon>Azotobacter</taxon>
    </lineage>
</organism>
<reference evidence="3" key="1">
    <citation type="journal article" date="2019" name="Int. J. Syst. Evol. Microbiol.">
        <title>The Global Catalogue of Microorganisms (GCM) 10K type strain sequencing project: providing services to taxonomists for standard genome sequencing and annotation.</title>
        <authorList>
            <consortium name="The Broad Institute Genomics Platform"/>
            <consortium name="The Broad Institute Genome Sequencing Center for Infectious Disease"/>
            <person name="Wu L."/>
            <person name="Ma J."/>
        </authorList>
    </citation>
    <scope>NUCLEOTIDE SEQUENCE [LARGE SCALE GENOMIC DNA]</scope>
    <source>
        <strain evidence="3">KCTC 62195</strain>
    </source>
</reference>
<name>A0ABV7AYB9_9GAMM</name>
<comment type="caution">
    <text evidence="2">The sequence shown here is derived from an EMBL/GenBank/DDBJ whole genome shotgun (WGS) entry which is preliminary data.</text>
</comment>